<protein>
    <submittedName>
        <fullName evidence="1">Uncharacterized protein</fullName>
    </submittedName>
</protein>
<dbReference type="RefSeq" id="WP_257594598.1">
    <property type="nucleotide sequence ID" value="NZ_JANKHH010000001.1"/>
</dbReference>
<gene>
    <name evidence="1" type="ORF">NSO95_02680</name>
</gene>
<evidence type="ECO:0000313" key="2">
    <source>
        <dbReference type="Proteomes" id="UP001206067"/>
    </source>
</evidence>
<dbReference type="EMBL" id="JANKHH010000001">
    <property type="protein sequence ID" value="MCR2832841.1"/>
    <property type="molecule type" value="Genomic_DNA"/>
</dbReference>
<proteinExistence type="predicted"/>
<dbReference type="Proteomes" id="UP001206067">
    <property type="component" value="Unassembled WGS sequence"/>
</dbReference>
<organism evidence="1 2">
    <name type="scientific">Parerythrobacter lacustris</name>
    <dbReference type="NCBI Taxonomy" id="2969984"/>
    <lineage>
        <taxon>Bacteria</taxon>
        <taxon>Pseudomonadati</taxon>
        <taxon>Pseudomonadota</taxon>
        <taxon>Alphaproteobacteria</taxon>
        <taxon>Sphingomonadales</taxon>
        <taxon>Erythrobacteraceae</taxon>
        <taxon>Parerythrobacter</taxon>
    </lineage>
</organism>
<name>A0ABT1XMF2_9SPHN</name>
<reference evidence="1 2" key="1">
    <citation type="submission" date="2022-08" db="EMBL/GenBank/DDBJ databases">
        <title>Polyphasic taxonomy analysis of Qipengyuania sp.RS5-5.</title>
        <authorList>
            <person name="Xamxidin M."/>
            <person name="Wu M."/>
        </authorList>
    </citation>
    <scope>NUCLEOTIDE SEQUENCE [LARGE SCALE GENOMIC DNA]</scope>
    <source>
        <strain evidence="1 2">RS5-5</strain>
    </source>
</reference>
<keyword evidence="2" id="KW-1185">Reference proteome</keyword>
<comment type="caution">
    <text evidence="1">The sequence shown here is derived from an EMBL/GenBank/DDBJ whole genome shotgun (WGS) entry which is preliminary data.</text>
</comment>
<sequence>MSYTRAQATALRHQPVRRVNIVFADSRRAAPERDACFSIAPCPAKGLDIAGKTLQRSALPQCRYNQPGDE</sequence>
<accession>A0ABT1XMF2</accession>
<evidence type="ECO:0000313" key="1">
    <source>
        <dbReference type="EMBL" id="MCR2832841.1"/>
    </source>
</evidence>